<dbReference type="EC" id="3.1.4.46" evidence="2"/>
<dbReference type="GO" id="GO:0008889">
    <property type="term" value="F:glycerophosphodiester phosphodiesterase activity"/>
    <property type="evidence" value="ECO:0007669"/>
    <property type="project" value="UniProtKB-EC"/>
</dbReference>
<evidence type="ECO:0000313" key="9">
    <source>
        <dbReference type="EMBL" id="TWT86191.1"/>
    </source>
</evidence>
<reference evidence="9 10" key="1">
    <citation type="submission" date="2019-02" db="EMBL/GenBank/DDBJ databases">
        <title>Deep-cultivation of Planctomycetes and their phenomic and genomic characterization uncovers novel biology.</title>
        <authorList>
            <person name="Wiegand S."/>
            <person name="Jogler M."/>
            <person name="Boedeker C."/>
            <person name="Pinto D."/>
            <person name="Vollmers J."/>
            <person name="Rivas-Marin E."/>
            <person name="Kohn T."/>
            <person name="Peeters S.H."/>
            <person name="Heuer A."/>
            <person name="Rast P."/>
            <person name="Oberbeckmann S."/>
            <person name="Bunk B."/>
            <person name="Jeske O."/>
            <person name="Meyerdierks A."/>
            <person name="Storesund J.E."/>
            <person name="Kallscheuer N."/>
            <person name="Luecker S."/>
            <person name="Lage O.M."/>
            <person name="Pohl T."/>
            <person name="Merkel B.J."/>
            <person name="Hornburger P."/>
            <person name="Mueller R.-W."/>
            <person name="Bruemmer F."/>
            <person name="Labrenz M."/>
            <person name="Spormann A.M."/>
            <person name="Op Den Camp H."/>
            <person name="Overmann J."/>
            <person name="Amann R."/>
            <person name="Jetten M.S.M."/>
            <person name="Mascher T."/>
            <person name="Medema M.H."/>
            <person name="Devos D.P."/>
            <person name="Kaster A.-K."/>
            <person name="Ovreas L."/>
            <person name="Rohde M."/>
            <person name="Galperin M.Y."/>
            <person name="Jogler C."/>
        </authorList>
    </citation>
    <scope>NUCLEOTIDE SEQUENCE [LARGE SCALE GENOMIC DNA]</scope>
    <source>
        <strain evidence="9 10">Mal64</strain>
    </source>
</reference>
<evidence type="ECO:0000256" key="1">
    <source>
        <dbReference type="ARBA" id="ARBA00007277"/>
    </source>
</evidence>
<dbReference type="GO" id="GO:0042597">
    <property type="term" value="C:periplasmic space"/>
    <property type="evidence" value="ECO:0007669"/>
    <property type="project" value="TreeGrafter"/>
</dbReference>
<dbReference type="PANTHER" id="PTHR43620">
    <property type="entry name" value="GLYCEROPHOSPHORYL DIESTER PHOSPHODIESTERASE"/>
    <property type="match status" value="1"/>
</dbReference>
<feature type="signal peptide" evidence="7">
    <location>
        <begin position="1"/>
        <end position="24"/>
    </location>
</feature>
<keyword evidence="10" id="KW-1185">Reference proteome</keyword>
<comment type="caution">
    <text evidence="9">The sequence shown here is derived from an EMBL/GenBank/DDBJ whole genome shotgun (WGS) entry which is preliminary data.</text>
</comment>
<dbReference type="OrthoDB" id="238714at2"/>
<evidence type="ECO:0000259" key="8">
    <source>
        <dbReference type="PROSITE" id="PS51704"/>
    </source>
</evidence>
<protein>
    <recommendedName>
        <fullName evidence="2">glycerophosphodiester phosphodiesterase</fullName>
        <ecNumber evidence="2">3.1.4.46</ecNumber>
    </recommendedName>
</protein>
<accession>A0A5C5ZH47</accession>
<evidence type="ECO:0000256" key="6">
    <source>
        <dbReference type="ARBA" id="ARBA00047512"/>
    </source>
</evidence>
<dbReference type="SUPFAM" id="SSF51695">
    <property type="entry name" value="PLC-like phosphodiesterases"/>
    <property type="match status" value="1"/>
</dbReference>
<gene>
    <name evidence="9" type="primary">glpQ</name>
    <name evidence="9" type="ORF">Mal64_39340</name>
</gene>
<evidence type="ECO:0000256" key="7">
    <source>
        <dbReference type="SAM" id="SignalP"/>
    </source>
</evidence>
<dbReference type="PANTHER" id="PTHR43620:SF7">
    <property type="entry name" value="GLYCEROPHOSPHODIESTER PHOSPHODIESTERASE GDPD5-RELATED"/>
    <property type="match status" value="1"/>
</dbReference>
<evidence type="ECO:0000256" key="5">
    <source>
        <dbReference type="ARBA" id="ARBA00022801"/>
    </source>
</evidence>
<dbReference type="GO" id="GO:0006629">
    <property type="term" value="P:lipid metabolic process"/>
    <property type="evidence" value="ECO:0007669"/>
    <property type="project" value="InterPro"/>
</dbReference>
<feature type="chain" id="PRO_5022849684" description="glycerophosphodiester phosphodiesterase" evidence="7">
    <location>
        <begin position="25"/>
        <end position="325"/>
    </location>
</feature>
<dbReference type="EMBL" id="SJPQ01000006">
    <property type="protein sequence ID" value="TWT86191.1"/>
    <property type="molecule type" value="Genomic_DNA"/>
</dbReference>
<dbReference type="InterPro" id="IPR030395">
    <property type="entry name" value="GP_PDE_dom"/>
</dbReference>
<feature type="domain" description="GP-PDE" evidence="8">
    <location>
        <begin position="33"/>
        <end position="325"/>
    </location>
</feature>
<dbReference type="AlphaFoldDB" id="A0A5C5ZH47"/>
<comment type="similarity">
    <text evidence="1">Belongs to the glycerophosphoryl diester phosphodiesterase family.</text>
</comment>
<evidence type="ECO:0000256" key="3">
    <source>
        <dbReference type="ARBA" id="ARBA00022729"/>
    </source>
</evidence>
<dbReference type="NCBIfam" id="NF008354">
    <property type="entry name" value="PRK11143.1"/>
    <property type="match status" value="1"/>
</dbReference>
<proteinExistence type="inferred from homology"/>
<evidence type="ECO:0000313" key="10">
    <source>
        <dbReference type="Proteomes" id="UP000315440"/>
    </source>
</evidence>
<organism evidence="9 10">
    <name type="scientific">Pseudobythopirellula maris</name>
    <dbReference type="NCBI Taxonomy" id="2527991"/>
    <lineage>
        <taxon>Bacteria</taxon>
        <taxon>Pseudomonadati</taxon>
        <taxon>Planctomycetota</taxon>
        <taxon>Planctomycetia</taxon>
        <taxon>Pirellulales</taxon>
        <taxon>Lacipirellulaceae</taxon>
        <taxon>Pseudobythopirellula</taxon>
    </lineage>
</organism>
<evidence type="ECO:0000256" key="2">
    <source>
        <dbReference type="ARBA" id="ARBA00012247"/>
    </source>
</evidence>
<comment type="catalytic activity">
    <reaction evidence="6">
        <text>a sn-glycero-3-phosphodiester + H2O = an alcohol + sn-glycerol 3-phosphate + H(+)</text>
        <dbReference type="Rhea" id="RHEA:12969"/>
        <dbReference type="ChEBI" id="CHEBI:15377"/>
        <dbReference type="ChEBI" id="CHEBI:15378"/>
        <dbReference type="ChEBI" id="CHEBI:30879"/>
        <dbReference type="ChEBI" id="CHEBI:57597"/>
        <dbReference type="ChEBI" id="CHEBI:83408"/>
        <dbReference type="EC" id="3.1.4.46"/>
    </reaction>
</comment>
<sequence length="325" mass="35065" precursor="true">MLHLRTLVFLITAALLFGGAAAHAEHADAQNRPLVLAHRGACGYAPEHTLVGVAMAHALGADYIEQDVQLTSDGQAVVMHDTDLAATTNVADLFAERADSQGKWLVNDFTLVEVKRLRVNERRRGATGPARYAGRFPSDAGLPLRVPTLAEEIELIQGLNQAFGRQVGLIVEIKDPAGQRRRGLDVSRETIRVLAEHGYTGPEDGAIIQCFDAAETQRVRRELGCQLRLCQLLGGRTAPDDEALAKISTYAQMIGPSYTLVLTPQGEPSGLAEAAGRHGLMTFPYTVRRDALPSYAADAPALLSKLVQAGADGFFTDFPDDRMAE</sequence>
<dbReference type="Proteomes" id="UP000315440">
    <property type="component" value="Unassembled WGS sequence"/>
</dbReference>
<name>A0A5C5ZH47_9BACT</name>
<evidence type="ECO:0000256" key="4">
    <source>
        <dbReference type="ARBA" id="ARBA00022798"/>
    </source>
</evidence>
<dbReference type="PROSITE" id="PS51704">
    <property type="entry name" value="GP_PDE"/>
    <property type="match status" value="1"/>
</dbReference>
<keyword evidence="3 7" id="KW-0732">Signal</keyword>
<dbReference type="Pfam" id="PF03009">
    <property type="entry name" value="GDPD"/>
    <property type="match status" value="1"/>
</dbReference>
<dbReference type="Gene3D" id="3.20.20.190">
    <property type="entry name" value="Phosphatidylinositol (PI) phosphodiesterase"/>
    <property type="match status" value="1"/>
</dbReference>
<dbReference type="RefSeq" id="WP_146403509.1">
    <property type="nucleotide sequence ID" value="NZ_SJPQ01000006.1"/>
</dbReference>
<keyword evidence="5 9" id="KW-0378">Hydrolase</keyword>
<keyword evidence="4" id="KW-0319">Glycerol metabolism</keyword>
<dbReference type="InterPro" id="IPR017946">
    <property type="entry name" value="PLC-like_Pdiesterase_TIM-brl"/>
</dbReference>
<dbReference type="GO" id="GO:0006071">
    <property type="term" value="P:glycerol metabolic process"/>
    <property type="evidence" value="ECO:0007669"/>
    <property type="project" value="UniProtKB-KW"/>
</dbReference>